<comment type="caution">
    <text evidence="5">The sequence shown here is derived from an EMBL/GenBank/DDBJ whole genome shotgun (WGS) entry which is preliminary data.</text>
</comment>
<name>A0ABR1DQQ2_NECAM</name>
<keyword evidence="4" id="KW-0186">Copper</keyword>
<dbReference type="EMBL" id="JAVFWL010000004">
    <property type="protein sequence ID" value="KAK6751796.1"/>
    <property type="molecule type" value="Genomic_DNA"/>
</dbReference>
<keyword evidence="4" id="KW-0813">Transport</keyword>
<reference evidence="5 6" key="1">
    <citation type="submission" date="2023-08" db="EMBL/GenBank/DDBJ databases">
        <title>A Necator americanus chromosomal reference genome.</title>
        <authorList>
            <person name="Ilik V."/>
            <person name="Petrzelkova K.J."/>
            <person name="Pardy F."/>
            <person name="Fuh T."/>
            <person name="Niatou-Singa F.S."/>
            <person name="Gouil Q."/>
            <person name="Baker L."/>
            <person name="Ritchie M.E."/>
            <person name="Jex A.R."/>
            <person name="Gazzola D."/>
            <person name="Li H."/>
            <person name="Toshio Fujiwara R."/>
            <person name="Zhan B."/>
            <person name="Aroian R.V."/>
            <person name="Pafco B."/>
            <person name="Schwarz E.M."/>
        </authorList>
    </citation>
    <scope>NUCLEOTIDE SEQUENCE [LARGE SCALE GENOMIC DNA]</scope>
    <source>
        <strain evidence="5 6">Aroian</strain>
        <tissue evidence="5">Whole animal</tissue>
    </source>
</reference>
<protein>
    <recommendedName>
        <fullName evidence="4">Copper transport protein</fullName>
    </recommendedName>
</protein>
<keyword evidence="4" id="KW-0187">Copper transport</keyword>
<sequence length="128" mass="15186">MHEGGRMMWMWFHTKLNDTLLFKSWWIHDPGKMVWSCLIVAVLAVVLEALRWLRWVAQVRRAEEKTWYSHMLNSAQYLDTLLYFAQSVLAYTLMLSFMTFSVWLCLSLCIGLTIGHYLFGVKRFKLTS</sequence>
<organism evidence="5 6">
    <name type="scientific">Necator americanus</name>
    <name type="common">Human hookworm</name>
    <dbReference type="NCBI Taxonomy" id="51031"/>
    <lineage>
        <taxon>Eukaryota</taxon>
        <taxon>Metazoa</taxon>
        <taxon>Ecdysozoa</taxon>
        <taxon>Nematoda</taxon>
        <taxon>Chromadorea</taxon>
        <taxon>Rhabditida</taxon>
        <taxon>Rhabditina</taxon>
        <taxon>Rhabditomorpha</taxon>
        <taxon>Strongyloidea</taxon>
        <taxon>Ancylostomatidae</taxon>
        <taxon>Bunostominae</taxon>
        <taxon>Necator</taxon>
    </lineage>
</organism>
<feature type="transmembrane region" description="Helical" evidence="4">
    <location>
        <begin position="74"/>
        <end position="94"/>
    </location>
</feature>
<feature type="transmembrane region" description="Helical" evidence="4">
    <location>
        <begin position="33"/>
        <end position="53"/>
    </location>
</feature>
<dbReference type="Pfam" id="PF04145">
    <property type="entry name" value="Ctr"/>
    <property type="match status" value="2"/>
</dbReference>
<keyword evidence="6" id="KW-1185">Reference proteome</keyword>
<evidence type="ECO:0000313" key="6">
    <source>
        <dbReference type="Proteomes" id="UP001303046"/>
    </source>
</evidence>
<comment type="similarity">
    <text evidence="4">Belongs to the copper transporter (Ctr) (TC 1.A.56) family. SLC31A subfamily.</text>
</comment>
<evidence type="ECO:0000256" key="2">
    <source>
        <dbReference type="ARBA" id="ARBA00022989"/>
    </source>
</evidence>
<keyword evidence="1 4" id="KW-0812">Transmembrane</keyword>
<dbReference type="Proteomes" id="UP001303046">
    <property type="component" value="Unassembled WGS sequence"/>
</dbReference>
<dbReference type="InterPro" id="IPR007274">
    <property type="entry name" value="Cop_transporter"/>
</dbReference>
<dbReference type="PANTHER" id="PTHR12483:SF115">
    <property type="entry name" value="COPPER TRANSPORT PROTEIN"/>
    <property type="match status" value="1"/>
</dbReference>
<gene>
    <name evidence="5" type="primary">Necator_chrIV.g16598</name>
    <name evidence="5" type="ORF">RB195_003301</name>
</gene>
<dbReference type="PANTHER" id="PTHR12483">
    <property type="entry name" value="SOLUTE CARRIER FAMILY 31 COPPER TRANSPORTERS"/>
    <property type="match status" value="1"/>
</dbReference>
<accession>A0ABR1DQQ2</accession>
<keyword evidence="3 4" id="KW-0472">Membrane</keyword>
<evidence type="ECO:0000313" key="5">
    <source>
        <dbReference type="EMBL" id="KAK6751796.1"/>
    </source>
</evidence>
<evidence type="ECO:0000256" key="4">
    <source>
        <dbReference type="RuleBase" id="RU367022"/>
    </source>
</evidence>
<evidence type="ECO:0000256" key="1">
    <source>
        <dbReference type="ARBA" id="ARBA00022692"/>
    </source>
</evidence>
<feature type="transmembrane region" description="Helical" evidence="4">
    <location>
        <begin position="100"/>
        <end position="119"/>
    </location>
</feature>
<keyword evidence="2 4" id="KW-1133">Transmembrane helix</keyword>
<keyword evidence="4" id="KW-0406">Ion transport</keyword>
<comment type="subcellular location">
    <subcellularLocation>
        <location evidence="4">Membrane</location>
        <topology evidence="4">Multi-pass membrane protein</topology>
    </subcellularLocation>
</comment>
<proteinExistence type="inferred from homology"/>
<evidence type="ECO:0000256" key="3">
    <source>
        <dbReference type="ARBA" id="ARBA00023136"/>
    </source>
</evidence>